<evidence type="ECO:0000256" key="4">
    <source>
        <dbReference type="ARBA" id="ARBA00022795"/>
    </source>
</evidence>
<name>A0ABW1ZX92_9GAMM</name>
<evidence type="ECO:0000256" key="3">
    <source>
        <dbReference type="ARBA" id="ARBA00022491"/>
    </source>
</evidence>
<evidence type="ECO:0000256" key="9">
    <source>
        <dbReference type="SAM" id="MobiDB-lite"/>
    </source>
</evidence>
<evidence type="ECO:0000313" key="12">
    <source>
        <dbReference type="Proteomes" id="UP001596422"/>
    </source>
</evidence>
<evidence type="ECO:0000256" key="6">
    <source>
        <dbReference type="ARBA" id="ARBA00023163"/>
    </source>
</evidence>
<evidence type="ECO:0000256" key="8">
    <source>
        <dbReference type="ARBA" id="ARBA00030117"/>
    </source>
</evidence>
<keyword evidence="4" id="KW-1005">Bacterial flagellum biogenesis</keyword>
<evidence type="ECO:0000256" key="2">
    <source>
        <dbReference type="ARBA" id="ARBA00017823"/>
    </source>
</evidence>
<feature type="domain" description="Anti-sigma-28 factor FlgM C-terminal" evidence="10">
    <location>
        <begin position="45"/>
        <end position="99"/>
    </location>
</feature>
<dbReference type="InterPro" id="IPR031316">
    <property type="entry name" value="FlgM_C"/>
</dbReference>
<evidence type="ECO:0000256" key="7">
    <source>
        <dbReference type="ARBA" id="ARBA00024739"/>
    </source>
</evidence>
<dbReference type="InterPro" id="IPR035890">
    <property type="entry name" value="Anti-sigma-28_factor_FlgM_sf"/>
</dbReference>
<dbReference type="RefSeq" id="WP_379908340.1">
    <property type="nucleotide sequence ID" value="NZ_JBHSWE010000001.1"/>
</dbReference>
<keyword evidence="11" id="KW-0969">Cilium</keyword>
<keyword evidence="6" id="KW-0804">Transcription</keyword>
<protein>
    <recommendedName>
        <fullName evidence="2">Negative regulator of flagellin synthesis</fullName>
    </recommendedName>
    <alternativeName>
        <fullName evidence="8">Anti-sigma-28 factor</fullName>
    </alternativeName>
</protein>
<organism evidence="11 12">
    <name type="scientific">Marinobacterium aestuariivivens</name>
    <dbReference type="NCBI Taxonomy" id="1698799"/>
    <lineage>
        <taxon>Bacteria</taxon>
        <taxon>Pseudomonadati</taxon>
        <taxon>Pseudomonadota</taxon>
        <taxon>Gammaproteobacteria</taxon>
        <taxon>Oceanospirillales</taxon>
        <taxon>Oceanospirillaceae</taxon>
        <taxon>Marinobacterium</taxon>
    </lineage>
</organism>
<evidence type="ECO:0000256" key="5">
    <source>
        <dbReference type="ARBA" id="ARBA00023015"/>
    </source>
</evidence>
<dbReference type="Proteomes" id="UP001596422">
    <property type="component" value="Unassembled WGS sequence"/>
</dbReference>
<comment type="caution">
    <text evidence="11">The sequence shown here is derived from an EMBL/GenBank/DDBJ whole genome shotgun (WGS) entry which is preliminary data.</text>
</comment>
<sequence>MAINFTGLPPNSQTTGTRSKTDNEPVGGQSPQQSETQKAGGGHADEVRLSDSIQALQAADKRLADTPAVDESRVEALRNAIESGSYQIDYQRVAQRMLDFEQSLD</sequence>
<feature type="compositionally biased region" description="Polar residues" evidence="9">
    <location>
        <begin position="9"/>
        <end position="18"/>
    </location>
</feature>
<comment type="similarity">
    <text evidence="1">Belongs to the FlgM family.</text>
</comment>
<comment type="function">
    <text evidence="7">Responsible for the coupling of flagellin expression to flagellar assembly by preventing expression of the flagellin genes when a component of the middle class of proteins is defective. It negatively regulates flagellar genes by inhibiting the activity of FliA by directly binding to FliA.</text>
</comment>
<dbReference type="SUPFAM" id="SSF101498">
    <property type="entry name" value="Anti-sigma factor FlgM"/>
    <property type="match status" value="1"/>
</dbReference>
<gene>
    <name evidence="11" type="primary">flgM</name>
    <name evidence="11" type="ORF">ACFQDL_06705</name>
</gene>
<proteinExistence type="inferred from homology"/>
<keyword evidence="12" id="KW-1185">Reference proteome</keyword>
<evidence type="ECO:0000313" key="11">
    <source>
        <dbReference type="EMBL" id="MFC6669809.1"/>
    </source>
</evidence>
<keyword evidence="11" id="KW-0966">Cell projection</keyword>
<dbReference type="EMBL" id="JBHSWE010000001">
    <property type="protein sequence ID" value="MFC6669809.1"/>
    <property type="molecule type" value="Genomic_DNA"/>
</dbReference>
<dbReference type="Pfam" id="PF04316">
    <property type="entry name" value="FlgM"/>
    <property type="match status" value="1"/>
</dbReference>
<accession>A0ABW1ZX92</accession>
<feature type="region of interest" description="Disordered" evidence="9">
    <location>
        <begin position="1"/>
        <end position="50"/>
    </location>
</feature>
<dbReference type="NCBIfam" id="TIGR03824">
    <property type="entry name" value="FlgM_jcvi"/>
    <property type="match status" value="1"/>
</dbReference>
<keyword evidence="3" id="KW-0678">Repressor</keyword>
<evidence type="ECO:0000259" key="10">
    <source>
        <dbReference type="Pfam" id="PF04316"/>
    </source>
</evidence>
<dbReference type="InterPro" id="IPR007412">
    <property type="entry name" value="FlgM"/>
</dbReference>
<evidence type="ECO:0000256" key="1">
    <source>
        <dbReference type="ARBA" id="ARBA00005322"/>
    </source>
</evidence>
<reference evidence="12" key="1">
    <citation type="journal article" date="2019" name="Int. J. Syst. Evol. Microbiol.">
        <title>The Global Catalogue of Microorganisms (GCM) 10K type strain sequencing project: providing services to taxonomists for standard genome sequencing and annotation.</title>
        <authorList>
            <consortium name="The Broad Institute Genomics Platform"/>
            <consortium name="The Broad Institute Genome Sequencing Center for Infectious Disease"/>
            <person name="Wu L."/>
            <person name="Ma J."/>
        </authorList>
    </citation>
    <scope>NUCLEOTIDE SEQUENCE [LARGE SCALE GENOMIC DNA]</scope>
    <source>
        <strain evidence="12">NBRC 111756</strain>
    </source>
</reference>
<keyword evidence="5" id="KW-0805">Transcription regulation</keyword>
<keyword evidence="11" id="KW-0282">Flagellum</keyword>